<sequence length="268" mass="31173">MTTSVQIKTLNNERMEVKAKSDCTISELKSQLFKEFGYGRQNQIFFNNSQKLVDETNISTLDKPISLILYITPNSQTSIPQKQIQKQEKENTETKQLQIQEKENTELIKRSEKEKTILKKGFEPYHKLESFRIPVSQNCVSLFSAKILAPVIHYAEQPKVVLNYNEMLLRELLAMGFDKERCRWALHETRNDLQSSIEWLFNQNNTVRSRINSLNSKDNNNTEKQSENETKIQNIVNLGFPREQVIQMLEICNGNQEQAINLLLGSNF</sequence>
<dbReference type="InterPro" id="IPR015940">
    <property type="entry name" value="UBA"/>
</dbReference>
<dbReference type="EMBL" id="JAOAOG010000020">
    <property type="protein sequence ID" value="KAJ6254450.1"/>
    <property type="molecule type" value="Genomic_DNA"/>
</dbReference>
<dbReference type="PANTHER" id="PTHR46738:SF1">
    <property type="entry name" value="UBIQUITIN-ASSOCIATED DOMAIN-CONTAINING PROTEIN 1"/>
    <property type="match status" value="1"/>
</dbReference>
<evidence type="ECO:0000313" key="3">
    <source>
        <dbReference type="EMBL" id="KAJ6254450.1"/>
    </source>
</evidence>
<dbReference type="InterPro" id="IPR009060">
    <property type="entry name" value="UBA-like_sf"/>
</dbReference>
<dbReference type="Pfam" id="PF22562">
    <property type="entry name" value="UBA_7"/>
    <property type="match status" value="1"/>
</dbReference>
<dbReference type="CDD" id="cd17039">
    <property type="entry name" value="Ubl_ubiquitin_like"/>
    <property type="match status" value="1"/>
</dbReference>
<dbReference type="Pfam" id="PF00627">
    <property type="entry name" value="UBA"/>
    <property type="match status" value="1"/>
</dbReference>
<feature type="domain" description="Ubiquitin-like" evidence="2">
    <location>
        <begin position="3"/>
        <end position="62"/>
    </location>
</feature>
<feature type="domain" description="UBA" evidence="1">
    <location>
        <begin position="226"/>
        <end position="266"/>
    </location>
</feature>
<proteinExistence type="predicted"/>
<comment type="caution">
    <text evidence="3">The sequence shown here is derived from an EMBL/GenBank/DDBJ whole genome shotgun (WGS) entry which is preliminary data.</text>
</comment>
<dbReference type="InterPro" id="IPR000626">
    <property type="entry name" value="Ubiquitin-like_dom"/>
</dbReference>
<dbReference type="Pfam" id="PF00240">
    <property type="entry name" value="ubiquitin"/>
    <property type="match status" value="1"/>
</dbReference>
<reference evidence="3" key="1">
    <citation type="submission" date="2022-08" db="EMBL/GenBank/DDBJ databases">
        <title>Novel sulfate-reducing endosymbionts in the free-living metamonad Anaeramoeba.</title>
        <authorList>
            <person name="Jerlstrom-Hultqvist J."/>
            <person name="Cepicka I."/>
            <person name="Gallot-Lavallee L."/>
            <person name="Salas-Leiva D."/>
            <person name="Curtis B.A."/>
            <person name="Zahonova K."/>
            <person name="Pipaliya S."/>
            <person name="Dacks J."/>
            <person name="Roger A.J."/>
        </authorList>
    </citation>
    <scope>NUCLEOTIDE SEQUENCE</scope>
    <source>
        <strain evidence="3">Schooner1</strain>
    </source>
</reference>
<dbReference type="Gene3D" id="1.10.8.10">
    <property type="entry name" value="DNA helicase RuvA subunit, C-terminal domain"/>
    <property type="match status" value="2"/>
</dbReference>
<evidence type="ECO:0000259" key="1">
    <source>
        <dbReference type="PROSITE" id="PS50030"/>
    </source>
</evidence>
<dbReference type="SUPFAM" id="SSF54236">
    <property type="entry name" value="Ubiquitin-like"/>
    <property type="match status" value="1"/>
</dbReference>
<evidence type="ECO:0000259" key="2">
    <source>
        <dbReference type="PROSITE" id="PS50053"/>
    </source>
</evidence>
<dbReference type="CDD" id="cd14309">
    <property type="entry name" value="UBA_scDdi1_like"/>
    <property type="match status" value="1"/>
</dbReference>
<dbReference type="InterPro" id="IPR029071">
    <property type="entry name" value="Ubiquitin-like_domsf"/>
</dbReference>
<dbReference type="Gene3D" id="3.10.20.90">
    <property type="entry name" value="Phosphatidylinositol 3-kinase Catalytic Subunit, Chain A, domain 1"/>
    <property type="match status" value="1"/>
</dbReference>
<dbReference type="PANTHER" id="PTHR46738">
    <property type="entry name" value="UBIQUITIN-ASSOCIATED DOMAIN-CONTAINING PROTEIN 1"/>
    <property type="match status" value="1"/>
</dbReference>
<feature type="domain" description="UBA" evidence="1">
    <location>
        <begin position="163"/>
        <end position="203"/>
    </location>
</feature>
<dbReference type="PROSITE" id="PS50053">
    <property type="entry name" value="UBIQUITIN_2"/>
    <property type="match status" value="1"/>
</dbReference>
<name>A0ABQ8ZC27_9EUKA</name>
<evidence type="ECO:0008006" key="5">
    <source>
        <dbReference type="Google" id="ProtNLM"/>
    </source>
</evidence>
<accession>A0ABQ8ZC27</accession>
<gene>
    <name evidence="3" type="ORF">M0813_12410</name>
</gene>
<dbReference type="PROSITE" id="PS50030">
    <property type="entry name" value="UBA"/>
    <property type="match status" value="2"/>
</dbReference>
<dbReference type="SUPFAM" id="SSF46934">
    <property type="entry name" value="UBA-like"/>
    <property type="match status" value="2"/>
</dbReference>
<organism evidence="3 4">
    <name type="scientific">Anaeramoeba flamelloides</name>
    <dbReference type="NCBI Taxonomy" id="1746091"/>
    <lineage>
        <taxon>Eukaryota</taxon>
        <taxon>Metamonada</taxon>
        <taxon>Anaeramoebidae</taxon>
        <taxon>Anaeramoeba</taxon>
    </lineage>
</organism>
<protein>
    <recommendedName>
        <fullName evidence="5">UBA domain-containing protein</fullName>
    </recommendedName>
</protein>
<dbReference type="Proteomes" id="UP001150062">
    <property type="component" value="Unassembled WGS sequence"/>
</dbReference>
<keyword evidence="4" id="KW-1185">Reference proteome</keyword>
<dbReference type="InterPro" id="IPR052476">
    <property type="entry name" value="UBAC1"/>
</dbReference>
<evidence type="ECO:0000313" key="4">
    <source>
        <dbReference type="Proteomes" id="UP001150062"/>
    </source>
</evidence>
<dbReference type="SMART" id="SM00165">
    <property type="entry name" value="UBA"/>
    <property type="match status" value="2"/>
</dbReference>